<name>A0ABW6B7K2_9SPHI</name>
<gene>
    <name evidence="10 12" type="primary">hisH</name>
    <name evidence="12" type="ORF">ACFS6J_26335</name>
</gene>
<protein>
    <recommendedName>
        <fullName evidence="10">Imidazole glycerol phosphate synthase subunit HisH</fullName>
        <ecNumber evidence="10">4.3.2.10</ecNumber>
    </recommendedName>
    <alternativeName>
        <fullName evidence="10">IGP synthase glutaminase subunit</fullName>
        <ecNumber evidence="10">3.5.1.2</ecNumber>
    </alternativeName>
    <alternativeName>
        <fullName evidence="10">IGP synthase subunit HisH</fullName>
    </alternativeName>
    <alternativeName>
        <fullName evidence="10">ImGP synthase subunit HisH</fullName>
        <shortName evidence="10">IGPS subunit HisH</shortName>
    </alternativeName>
</protein>
<evidence type="ECO:0000256" key="9">
    <source>
        <dbReference type="ARBA" id="ARBA00049534"/>
    </source>
</evidence>
<feature type="active site" description="Nucleophile" evidence="10">
    <location>
        <position position="80"/>
    </location>
</feature>
<comment type="subunit">
    <text evidence="2 10">Heterodimer of HisH and HisF.</text>
</comment>
<dbReference type="InterPro" id="IPR017926">
    <property type="entry name" value="GATASE"/>
</dbReference>
<keyword evidence="13" id="KW-1185">Reference proteome</keyword>
<dbReference type="Pfam" id="PF00117">
    <property type="entry name" value="GATase"/>
    <property type="match status" value="1"/>
</dbReference>
<dbReference type="SUPFAM" id="SSF52317">
    <property type="entry name" value="Class I glutamine amidotransferase-like"/>
    <property type="match status" value="1"/>
</dbReference>
<accession>A0ABW6B7K2</accession>
<sequence>MIVIVDYGMGNLGSVQNMFKKVGADCRISSEIAEIDRADKILLPGVGAFDVAMKKIADAGMLEILNKKALEEKIPIMGICLGMQLLTNGSEEGKLPGLGWIPGYARHFKERIESHLRVPHMGWNTVKLQQRSAILGGFEQEEEIRYYFVHSYFVCVDDEHNSLMKTSYGIEFDSAIIKDNIIGAQFHPEKSHRFGMKLFKNFAAL</sequence>
<feature type="active site" evidence="10">
    <location>
        <position position="189"/>
    </location>
</feature>
<dbReference type="HAMAP" id="MF_00278">
    <property type="entry name" value="HisH"/>
    <property type="match status" value="1"/>
</dbReference>
<keyword evidence="7 10" id="KW-0456">Lyase</keyword>
<evidence type="ECO:0000313" key="13">
    <source>
        <dbReference type="Proteomes" id="UP001597560"/>
    </source>
</evidence>
<keyword evidence="3 10" id="KW-0028">Amino-acid biosynthesis</keyword>
<dbReference type="NCBIfam" id="TIGR01855">
    <property type="entry name" value="IMP_synth_hisH"/>
    <property type="match status" value="1"/>
</dbReference>
<evidence type="ECO:0000256" key="2">
    <source>
        <dbReference type="ARBA" id="ARBA00011152"/>
    </source>
</evidence>
<dbReference type="EC" id="3.5.1.2" evidence="10"/>
<keyword evidence="5 10" id="KW-0315">Glutamine amidotransferase</keyword>
<dbReference type="RefSeq" id="WP_377613323.1">
    <property type="nucleotide sequence ID" value="NZ_JBHUPA010000029.1"/>
</dbReference>
<evidence type="ECO:0000259" key="11">
    <source>
        <dbReference type="Pfam" id="PF00117"/>
    </source>
</evidence>
<feature type="domain" description="Glutamine amidotransferase" evidence="11">
    <location>
        <begin position="3"/>
        <end position="202"/>
    </location>
</feature>
<proteinExistence type="inferred from homology"/>
<dbReference type="CDD" id="cd01748">
    <property type="entry name" value="GATase1_IGP_Synthase"/>
    <property type="match status" value="1"/>
</dbReference>
<evidence type="ECO:0000256" key="7">
    <source>
        <dbReference type="ARBA" id="ARBA00023239"/>
    </source>
</evidence>
<evidence type="ECO:0000256" key="3">
    <source>
        <dbReference type="ARBA" id="ARBA00022605"/>
    </source>
</evidence>
<comment type="catalytic activity">
    <reaction evidence="8 10">
        <text>5-[(5-phospho-1-deoxy-D-ribulos-1-ylimino)methylamino]-1-(5-phospho-beta-D-ribosyl)imidazole-4-carboxamide + L-glutamine = D-erythro-1-(imidazol-4-yl)glycerol 3-phosphate + 5-amino-1-(5-phospho-beta-D-ribosyl)imidazole-4-carboxamide + L-glutamate + H(+)</text>
        <dbReference type="Rhea" id="RHEA:24793"/>
        <dbReference type="ChEBI" id="CHEBI:15378"/>
        <dbReference type="ChEBI" id="CHEBI:29985"/>
        <dbReference type="ChEBI" id="CHEBI:58278"/>
        <dbReference type="ChEBI" id="CHEBI:58359"/>
        <dbReference type="ChEBI" id="CHEBI:58475"/>
        <dbReference type="ChEBI" id="CHEBI:58525"/>
        <dbReference type="EC" id="4.3.2.10"/>
    </reaction>
</comment>
<dbReference type="Proteomes" id="UP001597560">
    <property type="component" value="Unassembled WGS sequence"/>
</dbReference>
<evidence type="ECO:0000256" key="4">
    <source>
        <dbReference type="ARBA" id="ARBA00022801"/>
    </source>
</evidence>
<keyword evidence="10" id="KW-0963">Cytoplasm</keyword>
<dbReference type="GO" id="GO:0016829">
    <property type="term" value="F:lyase activity"/>
    <property type="evidence" value="ECO:0007669"/>
    <property type="project" value="UniProtKB-KW"/>
</dbReference>
<comment type="pathway">
    <text evidence="1 10">Amino-acid biosynthesis; L-histidine biosynthesis; L-histidine from 5-phospho-alpha-D-ribose 1-diphosphate: step 5/9.</text>
</comment>
<evidence type="ECO:0000313" key="12">
    <source>
        <dbReference type="EMBL" id="MFD2965347.1"/>
    </source>
</evidence>
<evidence type="ECO:0000256" key="1">
    <source>
        <dbReference type="ARBA" id="ARBA00005091"/>
    </source>
</evidence>
<dbReference type="EC" id="4.3.2.10" evidence="10"/>
<comment type="function">
    <text evidence="10">IGPS catalyzes the conversion of PRFAR and glutamine to IGP, AICAR and glutamate. The HisH subunit catalyzes the hydrolysis of glutamine to glutamate and ammonia as part of the synthesis of IGP and AICAR. The resulting ammonia molecule is channeled to the active site of HisF.</text>
</comment>
<dbReference type="PANTHER" id="PTHR42701">
    <property type="entry name" value="IMIDAZOLE GLYCEROL PHOSPHATE SYNTHASE SUBUNIT HISH"/>
    <property type="match status" value="1"/>
</dbReference>
<comment type="subcellular location">
    <subcellularLocation>
        <location evidence="10">Cytoplasm</location>
    </subcellularLocation>
</comment>
<dbReference type="InterPro" id="IPR029062">
    <property type="entry name" value="Class_I_gatase-like"/>
</dbReference>
<evidence type="ECO:0000256" key="6">
    <source>
        <dbReference type="ARBA" id="ARBA00023102"/>
    </source>
</evidence>
<reference evidence="13" key="1">
    <citation type="journal article" date="2019" name="Int. J. Syst. Evol. Microbiol.">
        <title>The Global Catalogue of Microorganisms (GCM) 10K type strain sequencing project: providing services to taxonomists for standard genome sequencing and annotation.</title>
        <authorList>
            <consortium name="The Broad Institute Genomics Platform"/>
            <consortium name="The Broad Institute Genome Sequencing Center for Infectious Disease"/>
            <person name="Wu L."/>
            <person name="Ma J."/>
        </authorList>
    </citation>
    <scope>NUCLEOTIDE SEQUENCE [LARGE SCALE GENOMIC DNA]</scope>
    <source>
        <strain evidence="13">KCTC 23098</strain>
    </source>
</reference>
<keyword evidence="6 10" id="KW-0368">Histidine biosynthesis</keyword>
<organism evidence="12 13">
    <name type="scientific">Olivibacter jilunii</name>
    <dbReference type="NCBI Taxonomy" id="985016"/>
    <lineage>
        <taxon>Bacteria</taxon>
        <taxon>Pseudomonadati</taxon>
        <taxon>Bacteroidota</taxon>
        <taxon>Sphingobacteriia</taxon>
        <taxon>Sphingobacteriales</taxon>
        <taxon>Sphingobacteriaceae</taxon>
        <taxon>Olivibacter</taxon>
    </lineage>
</organism>
<comment type="caution">
    <text evidence="12">The sequence shown here is derived from an EMBL/GenBank/DDBJ whole genome shotgun (WGS) entry which is preliminary data.</text>
</comment>
<evidence type="ECO:0000256" key="5">
    <source>
        <dbReference type="ARBA" id="ARBA00022962"/>
    </source>
</evidence>
<comment type="catalytic activity">
    <reaction evidence="9 10">
        <text>L-glutamine + H2O = L-glutamate + NH4(+)</text>
        <dbReference type="Rhea" id="RHEA:15889"/>
        <dbReference type="ChEBI" id="CHEBI:15377"/>
        <dbReference type="ChEBI" id="CHEBI:28938"/>
        <dbReference type="ChEBI" id="CHEBI:29985"/>
        <dbReference type="ChEBI" id="CHEBI:58359"/>
        <dbReference type="EC" id="3.5.1.2"/>
    </reaction>
</comment>
<dbReference type="Gene3D" id="3.40.50.880">
    <property type="match status" value="1"/>
</dbReference>
<keyword evidence="4 10" id="KW-0378">Hydrolase</keyword>
<evidence type="ECO:0000256" key="8">
    <source>
        <dbReference type="ARBA" id="ARBA00047838"/>
    </source>
</evidence>
<dbReference type="EMBL" id="JBHUPA010000029">
    <property type="protein sequence ID" value="MFD2965347.1"/>
    <property type="molecule type" value="Genomic_DNA"/>
</dbReference>
<evidence type="ECO:0000256" key="10">
    <source>
        <dbReference type="HAMAP-Rule" id="MF_00278"/>
    </source>
</evidence>
<dbReference type="PROSITE" id="PS51273">
    <property type="entry name" value="GATASE_TYPE_1"/>
    <property type="match status" value="1"/>
</dbReference>
<feature type="active site" evidence="10">
    <location>
        <position position="187"/>
    </location>
</feature>
<dbReference type="PANTHER" id="PTHR42701:SF1">
    <property type="entry name" value="IMIDAZOLE GLYCEROL PHOSPHATE SYNTHASE SUBUNIT HISH"/>
    <property type="match status" value="1"/>
</dbReference>
<dbReference type="InterPro" id="IPR010139">
    <property type="entry name" value="Imidazole-glycPsynth_HisH"/>
</dbReference>
<dbReference type="PIRSF" id="PIRSF000495">
    <property type="entry name" value="Amidotransf_hisH"/>
    <property type="match status" value="1"/>
</dbReference>